<keyword evidence="8" id="KW-0560">Oxidoreductase</keyword>
<comment type="similarity">
    <text evidence="3">Belongs to the FAD-dependent oxidoreductase 2 family. FRD/SDH subfamily.</text>
</comment>
<dbReference type="EC" id="1.3.99.33" evidence="4"/>
<reference evidence="12 13" key="1">
    <citation type="submission" date="2023-05" db="EMBL/GenBank/DDBJ databases">
        <title>Gordonibacter KGMB12511T sp. nov., isolated from faeces of healthy Korean.</title>
        <authorList>
            <person name="Kim H.S."/>
            <person name="Kim J.-S."/>
            <person name="Suh M.K."/>
            <person name="Eom M.K."/>
            <person name="Do H.E."/>
            <person name="Lee J.-S."/>
        </authorList>
    </citation>
    <scope>NUCLEOTIDE SEQUENCE [LARGE SCALE GENOMIC DNA]</scope>
    <source>
        <strain evidence="12 13">KGMB12511</strain>
    </source>
</reference>
<comment type="caution">
    <text evidence="12">The sequence shown here is derived from an EMBL/GenBank/DDBJ whole genome shotgun (WGS) entry which is preliminary data.</text>
</comment>
<dbReference type="Gene3D" id="3.90.700.10">
    <property type="entry name" value="Succinate dehydrogenase/fumarate reductase flavoprotein, catalytic domain"/>
    <property type="match status" value="1"/>
</dbReference>
<evidence type="ECO:0000313" key="12">
    <source>
        <dbReference type="EMBL" id="MDJ1649332.1"/>
    </source>
</evidence>
<dbReference type="Gene3D" id="3.90.1010.20">
    <property type="match status" value="1"/>
</dbReference>
<name>A0ABT7DIH6_9ACTN</name>
<evidence type="ECO:0000256" key="2">
    <source>
        <dbReference type="ARBA" id="ARBA00001974"/>
    </source>
</evidence>
<evidence type="ECO:0000256" key="10">
    <source>
        <dbReference type="SAM" id="Phobius"/>
    </source>
</evidence>
<dbReference type="InterPro" id="IPR007329">
    <property type="entry name" value="FMN-bd"/>
</dbReference>
<dbReference type="InterPro" id="IPR003953">
    <property type="entry name" value="FAD-dep_OxRdtase_2_FAD-bd"/>
</dbReference>
<protein>
    <recommendedName>
        <fullName evidence="5">Urocanate reductase</fullName>
        <ecNumber evidence="4">1.3.99.33</ecNumber>
    </recommendedName>
</protein>
<dbReference type="InterPro" id="IPR027477">
    <property type="entry name" value="Succ_DH/fumarate_Rdtase_cat_sf"/>
</dbReference>
<keyword evidence="7" id="KW-0274">FAD</keyword>
<keyword evidence="13" id="KW-1185">Reference proteome</keyword>
<evidence type="ECO:0000256" key="4">
    <source>
        <dbReference type="ARBA" id="ARBA00013137"/>
    </source>
</evidence>
<evidence type="ECO:0000256" key="3">
    <source>
        <dbReference type="ARBA" id="ARBA00008040"/>
    </source>
</evidence>
<organism evidence="12 13">
    <name type="scientific">Gordonibacter faecis</name>
    <dbReference type="NCBI Taxonomy" id="3047475"/>
    <lineage>
        <taxon>Bacteria</taxon>
        <taxon>Bacillati</taxon>
        <taxon>Actinomycetota</taxon>
        <taxon>Coriobacteriia</taxon>
        <taxon>Eggerthellales</taxon>
        <taxon>Eggerthellaceae</taxon>
        <taxon>Gordonibacter</taxon>
    </lineage>
</organism>
<dbReference type="SMART" id="SM00900">
    <property type="entry name" value="FMN_bind"/>
    <property type="match status" value="1"/>
</dbReference>
<dbReference type="RefSeq" id="WP_283830663.1">
    <property type="nucleotide sequence ID" value="NZ_JASJEU010000003.1"/>
</dbReference>
<dbReference type="Pfam" id="PF00890">
    <property type="entry name" value="FAD_binding_2"/>
    <property type="match status" value="1"/>
</dbReference>
<evidence type="ECO:0000256" key="9">
    <source>
        <dbReference type="ARBA" id="ARBA00049922"/>
    </source>
</evidence>
<proteinExistence type="inferred from homology"/>
<dbReference type="EMBL" id="JASJEU010000003">
    <property type="protein sequence ID" value="MDJ1649332.1"/>
    <property type="molecule type" value="Genomic_DNA"/>
</dbReference>
<dbReference type="SUPFAM" id="SSF51905">
    <property type="entry name" value="FAD/NAD(P)-binding domain"/>
    <property type="match status" value="1"/>
</dbReference>
<dbReference type="PANTHER" id="PTHR43400:SF7">
    <property type="entry name" value="FAD-DEPENDENT OXIDOREDUCTASE 2 FAD BINDING DOMAIN-CONTAINING PROTEIN"/>
    <property type="match status" value="1"/>
</dbReference>
<comment type="catalytic activity">
    <reaction evidence="9">
        <text>dihydrourocanate + A = urocanate + AH2</text>
        <dbReference type="Rhea" id="RHEA:36059"/>
        <dbReference type="ChEBI" id="CHEBI:13193"/>
        <dbReference type="ChEBI" id="CHEBI:17499"/>
        <dbReference type="ChEBI" id="CHEBI:27247"/>
        <dbReference type="ChEBI" id="CHEBI:72991"/>
        <dbReference type="EC" id="1.3.99.33"/>
    </reaction>
</comment>
<feature type="domain" description="FMN-binding" evidence="11">
    <location>
        <begin position="67"/>
        <end position="141"/>
    </location>
</feature>
<dbReference type="InterPro" id="IPR036188">
    <property type="entry name" value="FAD/NAD-bd_sf"/>
</dbReference>
<evidence type="ECO:0000256" key="6">
    <source>
        <dbReference type="ARBA" id="ARBA00022630"/>
    </source>
</evidence>
<comment type="cofactor">
    <cofactor evidence="2">
        <name>FAD</name>
        <dbReference type="ChEBI" id="CHEBI:57692"/>
    </cofactor>
</comment>
<evidence type="ECO:0000259" key="11">
    <source>
        <dbReference type="SMART" id="SM00900"/>
    </source>
</evidence>
<feature type="transmembrane region" description="Helical" evidence="10">
    <location>
        <begin position="24"/>
        <end position="42"/>
    </location>
</feature>
<dbReference type="InterPro" id="IPR006311">
    <property type="entry name" value="TAT_signal"/>
</dbReference>
<evidence type="ECO:0000256" key="1">
    <source>
        <dbReference type="ARBA" id="ARBA00001917"/>
    </source>
</evidence>
<dbReference type="Gene3D" id="3.50.50.60">
    <property type="entry name" value="FAD/NAD(P)-binding domain"/>
    <property type="match status" value="2"/>
</dbReference>
<dbReference type="Pfam" id="PF04205">
    <property type="entry name" value="FMN_bind"/>
    <property type="match status" value="1"/>
</dbReference>
<keyword evidence="10" id="KW-0812">Transmembrane</keyword>
<keyword evidence="6" id="KW-0285">Flavoprotein</keyword>
<accession>A0ABT7DIH6</accession>
<evidence type="ECO:0000256" key="5">
    <source>
        <dbReference type="ARBA" id="ARBA00015872"/>
    </source>
</evidence>
<evidence type="ECO:0000256" key="8">
    <source>
        <dbReference type="ARBA" id="ARBA00023002"/>
    </source>
</evidence>
<keyword evidence="10" id="KW-1133">Transmembrane helix</keyword>
<keyword evidence="10" id="KW-0472">Membrane</keyword>
<dbReference type="InterPro" id="IPR050315">
    <property type="entry name" value="FAD-oxidoreductase_2"/>
</dbReference>
<dbReference type="PANTHER" id="PTHR43400">
    <property type="entry name" value="FUMARATE REDUCTASE"/>
    <property type="match status" value="1"/>
</dbReference>
<comment type="cofactor">
    <cofactor evidence="1">
        <name>FMN</name>
        <dbReference type="ChEBI" id="CHEBI:58210"/>
    </cofactor>
</comment>
<gene>
    <name evidence="12" type="ORF">QNJ86_00810</name>
</gene>
<dbReference type="PROSITE" id="PS51318">
    <property type="entry name" value="TAT"/>
    <property type="match status" value="1"/>
</dbReference>
<evidence type="ECO:0000256" key="7">
    <source>
        <dbReference type="ARBA" id="ARBA00022827"/>
    </source>
</evidence>
<dbReference type="SUPFAM" id="SSF56425">
    <property type="entry name" value="Succinate dehydrogenase/fumarate reductase flavoprotein, catalytic domain"/>
    <property type="match status" value="1"/>
</dbReference>
<sequence>MTQEDETRQTALPPRRRGMSRRTFVGAAAVAGVQLAVFGLAGCAPKADDGKAVGSYQPGTYTGTADGKFDTLTVETDFTEDAISAVRVVEHRDTARIADAAVERMPERIVAAQGLGVDAVTGATLTSMGIVNAVAECVDQAGGKSSKLMKVGASQLTGETKTLEADVVVVGAGASGMGAALASAQAGKRVIVLEKNSNIGGNCLVSGGYLEYLSAPESARPEMTDQLNRYVEEVLASELVTTVDPELVATVRAQYEAHKASGSTKLFDSLEFYALDFAATTGEGLPPAVYLPVAKNISATNDWMSDLGFQWETPTHLITGYTYPRWSNPTTGVCGEGYFDFFDEVLTGGGYDVNVLLATPAQSLMTEGGAVVGVTARAEDGTTYKVSAPVIILASGGFSGNDDLLREYNTMWPYPEGPLSTTNVNGHTGDGIVMARELGAAVADMGNQMMFPFNDPITISAENVSGTFADCPIVNKQGKRFLDETADRFEMTALLMEQEDSLCYMISDADSVYVTEASPGEETLLRRGQLFKADTLEDLAKQIGMDADTFVAEMERFNGFVAKGEDEEFGRYLFSEISAVDTPPFYASPATWAAHITIGGLDASDDTFAVRNEAGETIPGLYACGEVRNGICGVGSIADGVAAGKAIFA</sequence>
<evidence type="ECO:0000313" key="13">
    <source>
        <dbReference type="Proteomes" id="UP001232750"/>
    </source>
</evidence>
<dbReference type="Proteomes" id="UP001232750">
    <property type="component" value="Unassembled WGS sequence"/>
</dbReference>